<accession>A0A809R7A6</accession>
<evidence type="ECO:0000256" key="5">
    <source>
        <dbReference type="ARBA" id="ARBA00022679"/>
    </source>
</evidence>
<dbReference type="AlphaFoldDB" id="A0A809R7A6"/>
<dbReference type="Pfam" id="PF01288">
    <property type="entry name" value="HPPK"/>
    <property type="match status" value="1"/>
</dbReference>
<dbReference type="GO" id="GO:0046654">
    <property type="term" value="P:tetrahydrofolate biosynthetic process"/>
    <property type="evidence" value="ECO:0007669"/>
    <property type="project" value="UniProtKB-UniPathway"/>
</dbReference>
<dbReference type="EC" id="2.7.6.3" evidence="3"/>
<keyword evidence="6" id="KW-0547">Nucleotide-binding</keyword>
<dbReference type="GO" id="GO:0003848">
    <property type="term" value="F:2-amino-4-hydroxy-6-hydroxymethyldihydropteridine diphosphokinase activity"/>
    <property type="evidence" value="ECO:0007669"/>
    <property type="project" value="UniProtKB-EC"/>
</dbReference>
<name>A0A809R7A6_9PROT</name>
<evidence type="ECO:0000313" key="14">
    <source>
        <dbReference type="EMBL" id="BBO20225.1"/>
    </source>
</evidence>
<comment type="pathway">
    <text evidence="1">Cofactor biosynthesis; tetrahydrofolate biosynthesis; 2-amino-4-hydroxy-6-hydroxymethyl-7,8-dihydropteridine diphosphate from 7,8-dihydroneopterin triphosphate: step 4/4.</text>
</comment>
<evidence type="ECO:0000256" key="1">
    <source>
        <dbReference type="ARBA" id="ARBA00005051"/>
    </source>
</evidence>
<dbReference type="NCBIfam" id="TIGR01498">
    <property type="entry name" value="folK"/>
    <property type="match status" value="1"/>
</dbReference>
<comment type="similarity">
    <text evidence="2">Belongs to the HPPK family.</text>
</comment>
<dbReference type="PROSITE" id="PS00794">
    <property type="entry name" value="HPPK"/>
    <property type="match status" value="1"/>
</dbReference>
<evidence type="ECO:0000256" key="4">
    <source>
        <dbReference type="ARBA" id="ARBA00016218"/>
    </source>
</evidence>
<feature type="domain" description="7,8-dihydro-6-hydroxymethylpterin-pyrophosphokinase" evidence="13">
    <location>
        <begin position="89"/>
        <end position="100"/>
    </location>
</feature>
<proteinExistence type="inferred from homology"/>
<dbReference type="SUPFAM" id="SSF55083">
    <property type="entry name" value="6-hydroxymethyl-7,8-dihydropterin pyrophosphokinase, HPPK"/>
    <property type="match status" value="1"/>
</dbReference>
<evidence type="ECO:0000256" key="3">
    <source>
        <dbReference type="ARBA" id="ARBA00013253"/>
    </source>
</evidence>
<dbReference type="GO" id="GO:0005524">
    <property type="term" value="F:ATP binding"/>
    <property type="evidence" value="ECO:0007669"/>
    <property type="project" value="UniProtKB-KW"/>
</dbReference>
<evidence type="ECO:0000313" key="15">
    <source>
        <dbReference type="Proteomes" id="UP000662914"/>
    </source>
</evidence>
<evidence type="ECO:0000256" key="8">
    <source>
        <dbReference type="ARBA" id="ARBA00022840"/>
    </source>
</evidence>
<dbReference type="PANTHER" id="PTHR43071">
    <property type="entry name" value="2-AMINO-4-HYDROXY-6-HYDROXYMETHYLDIHYDROPTERIDINE PYROPHOSPHOKINASE"/>
    <property type="match status" value="1"/>
</dbReference>
<dbReference type="GO" id="GO:0046656">
    <property type="term" value="P:folic acid biosynthetic process"/>
    <property type="evidence" value="ECO:0007669"/>
    <property type="project" value="UniProtKB-KW"/>
</dbReference>
<dbReference type="InterPro" id="IPR035907">
    <property type="entry name" value="Hppk_sf"/>
</dbReference>
<keyword evidence="8" id="KW-0067">ATP-binding</keyword>
<dbReference type="Gene3D" id="3.30.70.560">
    <property type="entry name" value="7,8-Dihydro-6-hydroxymethylpterin-pyrophosphokinase HPPK"/>
    <property type="match status" value="1"/>
</dbReference>
<evidence type="ECO:0000259" key="13">
    <source>
        <dbReference type="PROSITE" id="PS00794"/>
    </source>
</evidence>
<dbReference type="GO" id="GO:0016301">
    <property type="term" value="F:kinase activity"/>
    <property type="evidence" value="ECO:0007669"/>
    <property type="project" value="UniProtKB-KW"/>
</dbReference>
<evidence type="ECO:0000256" key="2">
    <source>
        <dbReference type="ARBA" id="ARBA00005810"/>
    </source>
</evidence>
<dbReference type="UniPathway" id="UPA00077">
    <property type="reaction ID" value="UER00155"/>
</dbReference>
<organism evidence="14 15">
    <name type="scientific">Candidatus Desulfobacillus denitrificans</name>
    <dbReference type="NCBI Taxonomy" id="2608985"/>
    <lineage>
        <taxon>Bacteria</taxon>
        <taxon>Pseudomonadati</taxon>
        <taxon>Pseudomonadota</taxon>
        <taxon>Betaproteobacteria</taxon>
        <taxon>Candidatus Desulfobacillus</taxon>
    </lineage>
</organism>
<evidence type="ECO:0000256" key="6">
    <source>
        <dbReference type="ARBA" id="ARBA00022741"/>
    </source>
</evidence>
<evidence type="ECO:0000256" key="12">
    <source>
        <dbReference type="ARBA" id="ARBA00033413"/>
    </source>
</evidence>
<keyword evidence="7 14" id="KW-0418">Kinase</keyword>
<dbReference type="PANTHER" id="PTHR43071:SF1">
    <property type="entry name" value="2-AMINO-4-HYDROXY-6-HYDROXYMETHYLDIHYDROPTERIDINE PYROPHOSPHOKINASE"/>
    <property type="match status" value="1"/>
</dbReference>
<dbReference type="InterPro" id="IPR000550">
    <property type="entry name" value="Hppk"/>
</dbReference>
<dbReference type="EMBL" id="AP021857">
    <property type="protein sequence ID" value="BBO20225.1"/>
    <property type="molecule type" value="Genomic_DNA"/>
</dbReference>
<comment type="function">
    <text evidence="10">Catalyzes the transfer of pyrophosphate from adenosine triphosphate (ATP) to 6-hydroxymethyl-7,8-dihydropterin, an enzymatic step in folate biosynthesis pathway.</text>
</comment>
<reference evidence="14" key="1">
    <citation type="journal article" name="DNA Res.">
        <title>The physiological potential of anammox bacteria as revealed by their core genome structure.</title>
        <authorList>
            <person name="Okubo T."/>
            <person name="Toyoda A."/>
            <person name="Fukuhara K."/>
            <person name="Uchiyama I."/>
            <person name="Harigaya Y."/>
            <person name="Kuroiwa M."/>
            <person name="Suzuki T."/>
            <person name="Murakami Y."/>
            <person name="Suwa Y."/>
            <person name="Takami H."/>
        </authorList>
    </citation>
    <scope>NUCLEOTIDE SEQUENCE</scope>
    <source>
        <strain evidence="14">317325-3</strain>
    </source>
</reference>
<sequence>MSVRAYVALGSNLGDPQATVRAACTALHVLPETTLAAASSLYRSAPVGLKNQPDFINAVAALDTRLAAEALLDELFAIEARFGRKREFRHAPRTLDLDLLLYGAETRATTRLALPHPRMHERAFVLLPLVEIAPAAAIPGRGPAATLLDGVRGQVLARLDPVEAS</sequence>
<evidence type="ECO:0000256" key="11">
    <source>
        <dbReference type="ARBA" id="ARBA00029766"/>
    </source>
</evidence>
<dbReference type="KEGG" id="ddz:DSYM_09240"/>
<dbReference type="CDD" id="cd00483">
    <property type="entry name" value="HPPK"/>
    <property type="match status" value="1"/>
</dbReference>
<evidence type="ECO:0000256" key="7">
    <source>
        <dbReference type="ARBA" id="ARBA00022777"/>
    </source>
</evidence>
<evidence type="ECO:0000256" key="9">
    <source>
        <dbReference type="ARBA" id="ARBA00022909"/>
    </source>
</evidence>
<dbReference type="Proteomes" id="UP000662914">
    <property type="component" value="Chromosome"/>
</dbReference>
<evidence type="ECO:0000256" key="10">
    <source>
        <dbReference type="ARBA" id="ARBA00029409"/>
    </source>
</evidence>
<protein>
    <recommendedName>
        <fullName evidence="4">2-amino-4-hydroxy-6-hydroxymethyldihydropteridine pyrophosphokinase</fullName>
        <ecNumber evidence="3">2.7.6.3</ecNumber>
    </recommendedName>
    <alternativeName>
        <fullName evidence="11">6-hydroxymethyl-7,8-dihydropterin pyrophosphokinase</fullName>
    </alternativeName>
    <alternativeName>
        <fullName evidence="12">7,8-dihydro-6-hydroxymethylpterin-pyrophosphokinase</fullName>
    </alternativeName>
</protein>
<keyword evidence="9" id="KW-0289">Folate biosynthesis</keyword>
<gene>
    <name evidence="14" type="ORF">DSYM_09240</name>
</gene>
<keyword evidence="5" id="KW-0808">Transferase</keyword>